<accession>A0ACB8RD06</accession>
<protein>
    <submittedName>
        <fullName evidence="1">Uncharacterized protein</fullName>
    </submittedName>
</protein>
<keyword evidence="2" id="KW-1185">Reference proteome</keyword>
<evidence type="ECO:0000313" key="1">
    <source>
        <dbReference type="EMBL" id="KAI0042056.1"/>
    </source>
</evidence>
<reference evidence="1" key="2">
    <citation type="journal article" date="2022" name="New Phytol.">
        <title>Evolutionary transition to the ectomycorrhizal habit in the genomes of a hyperdiverse lineage of mushroom-forming fungi.</title>
        <authorList>
            <person name="Looney B."/>
            <person name="Miyauchi S."/>
            <person name="Morin E."/>
            <person name="Drula E."/>
            <person name="Courty P.E."/>
            <person name="Kohler A."/>
            <person name="Kuo A."/>
            <person name="LaButti K."/>
            <person name="Pangilinan J."/>
            <person name="Lipzen A."/>
            <person name="Riley R."/>
            <person name="Andreopoulos W."/>
            <person name="He G."/>
            <person name="Johnson J."/>
            <person name="Nolan M."/>
            <person name="Tritt A."/>
            <person name="Barry K.W."/>
            <person name="Grigoriev I.V."/>
            <person name="Nagy L.G."/>
            <person name="Hibbett D."/>
            <person name="Henrissat B."/>
            <person name="Matheny P.B."/>
            <person name="Labbe J."/>
            <person name="Martin F.M."/>
        </authorList>
    </citation>
    <scope>NUCLEOTIDE SEQUENCE</scope>
    <source>
        <strain evidence="1">FP105234-sp</strain>
    </source>
</reference>
<dbReference type="Proteomes" id="UP000814033">
    <property type="component" value="Unassembled WGS sequence"/>
</dbReference>
<comment type="caution">
    <text evidence="1">The sequence shown here is derived from an EMBL/GenBank/DDBJ whole genome shotgun (WGS) entry which is preliminary data.</text>
</comment>
<gene>
    <name evidence="1" type="ORF">FA95DRAFT_617830</name>
</gene>
<name>A0ACB8RD06_9AGAM</name>
<organism evidence="1 2">
    <name type="scientific">Auriscalpium vulgare</name>
    <dbReference type="NCBI Taxonomy" id="40419"/>
    <lineage>
        <taxon>Eukaryota</taxon>
        <taxon>Fungi</taxon>
        <taxon>Dikarya</taxon>
        <taxon>Basidiomycota</taxon>
        <taxon>Agaricomycotina</taxon>
        <taxon>Agaricomycetes</taxon>
        <taxon>Russulales</taxon>
        <taxon>Auriscalpiaceae</taxon>
        <taxon>Auriscalpium</taxon>
    </lineage>
</organism>
<evidence type="ECO:0000313" key="2">
    <source>
        <dbReference type="Proteomes" id="UP000814033"/>
    </source>
</evidence>
<sequence length="166" mass="18802">MSICRPRTSRLYRSHLPFSRALRRISLQPPVLDPKTASLLVVDSHCSNVVARASCSPRRRPSRFLLCGATTGFRSDRVSAIQFAAPTLAPRLSHLFPATAATTYPRTSRNVHVTGNKAPAAHVRWRSTSYLVPAMPWLKAEHWADVARQHKWRTCYIMDRSLRGER</sequence>
<reference evidence="1" key="1">
    <citation type="submission" date="2021-02" db="EMBL/GenBank/DDBJ databases">
        <authorList>
            <consortium name="DOE Joint Genome Institute"/>
            <person name="Ahrendt S."/>
            <person name="Looney B.P."/>
            <person name="Miyauchi S."/>
            <person name="Morin E."/>
            <person name="Drula E."/>
            <person name="Courty P.E."/>
            <person name="Chicoki N."/>
            <person name="Fauchery L."/>
            <person name="Kohler A."/>
            <person name="Kuo A."/>
            <person name="Labutti K."/>
            <person name="Pangilinan J."/>
            <person name="Lipzen A."/>
            <person name="Riley R."/>
            <person name="Andreopoulos W."/>
            <person name="He G."/>
            <person name="Johnson J."/>
            <person name="Barry K.W."/>
            <person name="Grigoriev I.V."/>
            <person name="Nagy L."/>
            <person name="Hibbett D."/>
            <person name="Henrissat B."/>
            <person name="Matheny P.B."/>
            <person name="Labbe J."/>
            <person name="Martin F."/>
        </authorList>
    </citation>
    <scope>NUCLEOTIDE SEQUENCE</scope>
    <source>
        <strain evidence="1">FP105234-sp</strain>
    </source>
</reference>
<proteinExistence type="predicted"/>
<dbReference type="EMBL" id="MU276086">
    <property type="protein sequence ID" value="KAI0042056.1"/>
    <property type="molecule type" value="Genomic_DNA"/>
</dbReference>